<evidence type="ECO:0000313" key="4">
    <source>
        <dbReference type="Proteomes" id="UP001205919"/>
    </source>
</evidence>
<dbReference type="InterPro" id="IPR008939">
    <property type="entry name" value="Lytic_TGlycosylase_superhlx_U"/>
</dbReference>
<proteinExistence type="predicted"/>
<sequence length="331" mass="37311">MHVISSGAKVILIKIAQRFPDRKRKNGSAVKTAFRAALLCVILACFLPVSNAIHREAANDWRSGWEEWKCGNAAAALGHWSKNPLTAPFEMRPSRVAYWKIRAFEKLGRTEEAALTASMLALRCPRDFYSLVLAYEGRYPTLTRAARKACARAAYMRRWNGEVARASAETGVSKNILLGLIRQESKFNERAVSRSGAVGLMQLMPFTAREAAARLKKDELSPYEPTHNIMLGAAYFAHLKAKFSDKLPPALAAYNAGAASVSRWETDARDWVEWIEEIPYPQTREYVRSVLENIEVYNSTDREERRGEPSFFSEALERPRLTKKLVSGQKP</sequence>
<feature type="domain" description="Transglycosylase SLT" evidence="2">
    <location>
        <begin position="165"/>
        <end position="269"/>
    </location>
</feature>
<dbReference type="SUPFAM" id="SSF48435">
    <property type="entry name" value="Bacterial muramidases"/>
    <property type="match status" value="1"/>
</dbReference>
<dbReference type="AlphaFoldDB" id="A0AAW5K3P9"/>
<organism evidence="3 4">
    <name type="scientific">Cloacibacillus evryensis</name>
    <dbReference type="NCBI Taxonomy" id="508460"/>
    <lineage>
        <taxon>Bacteria</taxon>
        <taxon>Thermotogati</taxon>
        <taxon>Synergistota</taxon>
        <taxon>Synergistia</taxon>
        <taxon>Synergistales</taxon>
        <taxon>Synergistaceae</taxon>
        <taxon>Cloacibacillus</taxon>
    </lineage>
</organism>
<dbReference type="GO" id="GO:0042597">
    <property type="term" value="C:periplasmic space"/>
    <property type="evidence" value="ECO:0007669"/>
    <property type="project" value="InterPro"/>
</dbReference>
<dbReference type="EMBL" id="JANFYT010000030">
    <property type="protein sequence ID" value="MCQ4815246.1"/>
    <property type="molecule type" value="Genomic_DNA"/>
</dbReference>
<evidence type="ECO:0000313" key="3">
    <source>
        <dbReference type="EMBL" id="MCQ4815246.1"/>
    </source>
</evidence>
<dbReference type="Gene3D" id="1.10.530.10">
    <property type="match status" value="1"/>
</dbReference>
<dbReference type="PANTHER" id="PTHR37423">
    <property type="entry name" value="SOLUBLE LYTIC MUREIN TRANSGLYCOSYLASE-RELATED"/>
    <property type="match status" value="1"/>
</dbReference>
<name>A0AAW5K3P9_9BACT</name>
<evidence type="ECO:0000259" key="2">
    <source>
        <dbReference type="Pfam" id="PF01464"/>
    </source>
</evidence>
<accession>A0AAW5K3P9</accession>
<dbReference type="SUPFAM" id="SSF53955">
    <property type="entry name" value="Lysozyme-like"/>
    <property type="match status" value="1"/>
</dbReference>
<keyword evidence="4" id="KW-1185">Reference proteome</keyword>
<reference evidence="3 4" key="1">
    <citation type="submission" date="2022-06" db="EMBL/GenBank/DDBJ databases">
        <title>Isolation of gut microbiota from human fecal samples.</title>
        <authorList>
            <person name="Pamer E.G."/>
            <person name="Barat B."/>
            <person name="Waligurski E."/>
            <person name="Medina S."/>
            <person name="Paddock L."/>
            <person name="Mostad J."/>
        </authorList>
    </citation>
    <scope>NUCLEOTIDE SEQUENCE [LARGE SCALE GENOMIC DNA]</scope>
    <source>
        <strain evidence="3 4">DFI.9.90</strain>
    </source>
</reference>
<dbReference type="Pfam" id="PF01464">
    <property type="entry name" value="SLT"/>
    <property type="match status" value="1"/>
</dbReference>
<dbReference type="Proteomes" id="UP001205919">
    <property type="component" value="Unassembled WGS sequence"/>
</dbReference>
<protein>
    <submittedName>
        <fullName evidence="3">Lytic transglycosylase domain-containing protein</fullName>
    </submittedName>
</protein>
<dbReference type="CDD" id="cd13401">
    <property type="entry name" value="Slt70-like"/>
    <property type="match status" value="1"/>
</dbReference>
<dbReference type="GO" id="GO:0004553">
    <property type="term" value="F:hydrolase activity, hydrolyzing O-glycosyl compounds"/>
    <property type="evidence" value="ECO:0007669"/>
    <property type="project" value="InterPro"/>
</dbReference>
<gene>
    <name evidence="3" type="ORF">NE630_12465</name>
</gene>
<dbReference type="InterPro" id="IPR023346">
    <property type="entry name" value="Lysozyme-like_dom_sf"/>
</dbReference>
<evidence type="ECO:0000256" key="1">
    <source>
        <dbReference type="ARBA" id="ARBA00022729"/>
    </source>
</evidence>
<dbReference type="InterPro" id="IPR008258">
    <property type="entry name" value="Transglycosylase_SLT_dom_1"/>
</dbReference>
<comment type="caution">
    <text evidence="3">The sequence shown here is derived from an EMBL/GenBank/DDBJ whole genome shotgun (WGS) entry which is preliminary data.</text>
</comment>
<dbReference type="PANTHER" id="PTHR37423:SF2">
    <property type="entry name" value="MEMBRANE-BOUND LYTIC MUREIN TRANSGLYCOSYLASE C"/>
    <property type="match status" value="1"/>
</dbReference>
<dbReference type="RefSeq" id="WP_256182189.1">
    <property type="nucleotide sequence ID" value="NZ_CAJLEK010000086.1"/>
</dbReference>
<keyword evidence="1" id="KW-0732">Signal</keyword>